<evidence type="ECO:0000313" key="2">
    <source>
        <dbReference type="EMBL" id="PNZ27876.1"/>
    </source>
</evidence>
<keyword evidence="2" id="KW-0378">Hydrolase</keyword>
<dbReference type="Pfam" id="PF10112">
    <property type="entry name" value="Halogen_Hydrol"/>
    <property type="match status" value="1"/>
</dbReference>
<proteinExistence type="predicted"/>
<dbReference type="AlphaFoldDB" id="A0A2K3YQK2"/>
<organism evidence="2 3">
    <name type="scientific">Staphylococcus rostri</name>
    <dbReference type="NCBI Taxonomy" id="522262"/>
    <lineage>
        <taxon>Bacteria</taxon>
        <taxon>Bacillati</taxon>
        <taxon>Bacillota</taxon>
        <taxon>Bacilli</taxon>
        <taxon>Bacillales</taxon>
        <taxon>Staphylococcaceae</taxon>
        <taxon>Staphylococcus</taxon>
    </lineage>
</organism>
<accession>A0A2K3YQK2</accession>
<dbReference type="InterPro" id="IPR018770">
    <property type="entry name" value="ChloroindolylP_hydrolase"/>
</dbReference>
<keyword evidence="1" id="KW-0812">Transmembrane</keyword>
<evidence type="ECO:0000256" key="1">
    <source>
        <dbReference type="SAM" id="Phobius"/>
    </source>
</evidence>
<dbReference type="GO" id="GO:0016787">
    <property type="term" value="F:hydrolase activity"/>
    <property type="evidence" value="ECO:0007669"/>
    <property type="project" value="UniProtKB-KW"/>
</dbReference>
<feature type="transmembrane region" description="Helical" evidence="1">
    <location>
        <begin position="33"/>
        <end position="51"/>
    </location>
</feature>
<dbReference type="OrthoDB" id="2081028at2"/>
<sequence>MRYNLSRILGIIVGIPVATLSFFASVIGLDIQWIFDVLIGSAGFVVGYVPTQRLSSKSYLNELGLSRKDYRYIRHQMNVAQSKVKRIFKAFINVRSIQDFKLVNDIYRLARTINQIVRQQPNQFYNIESFYYSHIDNALNLVESYTHLAKMPMKSSADQQALHQTRITLEEIKRTLIADLKRVNEQHYNQLDTEMRLTKLYKQNHAKEYDNERK</sequence>
<keyword evidence="1" id="KW-0472">Membrane</keyword>
<gene>
    <name evidence="2" type="ORF">CD122_05345</name>
</gene>
<dbReference type="RefSeq" id="WP_103357967.1">
    <property type="nucleotide sequence ID" value="NZ_CP113107.1"/>
</dbReference>
<protein>
    <submittedName>
        <fullName evidence="2">5-bromo-4-chloroindolyl phosphate hydrolase</fullName>
    </submittedName>
</protein>
<keyword evidence="3" id="KW-1185">Reference proteome</keyword>
<feature type="transmembrane region" description="Helical" evidence="1">
    <location>
        <begin position="7"/>
        <end position="27"/>
    </location>
</feature>
<dbReference type="Proteomes" id="UP000242752">
    <property type="component" value="Unassembled WGS sequence"/>
</dbReference>
<comment type="caution">
    <text evidence="2">The sequence shown here is derived from an EMBL/GenBank/DDBJ whole genome shotgun (WGS) entry which is preliminary data.</text>
</comment>
<keyword evidence="1" id="KW-1133">Transmembrane helix</keyword>
<evidence type="ECO:0000313" key="3">
    <source>
        <dbReference type="Proteomes" id="UP000242752"/>
    </source>
</evidence>
<dbReference type="EMBL" id="PPRF01000032">
    <property type="protein sequence ID" value="PNZ27876.1"/>
    <property type="molecule type" value="Genomic_DNA"/>
</dbReference>
<reference evidence="2 3" key="1">
    <citation type="submission" date="2017-08" db="EMBL/GenBank/DDBJ databases">
        <title>Draft genome sequences of 64 type strains of genus Staph aureus.</title>
        <authorList>
            <person name="Cole K."/>
            <person name="Golubchik T."/>
            <person name="Russell J."/>
            <person name="Foster D."/>
            <person name="Llewelyn M."/>
            <person name="Wilson D."/>
            <person name="Crook D."/>
            <person name="Paul J."/>
        </authorList>
    </citation>
    <scope>NUCLEOTIDE SEQUENCE [LARGE SCALE GENOMIC DNA]</scope>
    <source>
        <strain evidence="2 3">DSM 21968</strain>
    </source>
</reference>
<name>A0A2K3YQK2_9STAP</name>